<feature type="domain" description="VTT" evidence="7">
    <location>
        <begin position="30"/>
        <end position="159"/>
    </location>
</feature>
<reference evidence="8 9" key="1">
    <citation type="submission" date="2017-02" db="EMBL/GenBank/DDBJ databases">
        <title>Ketogulonicigenium robustum SPU B003 Genome sequencing and assembly.</title>
        <authorList>
            <person name="Li Y."/>
            <person name="Liu L."/>
            <person name="Wang C."/>
            <person name="Zhang M."/>
            <person name="Zhang T."/>
            <person name="Zhang Y."/>
        </authorList>
    </citation>
    <scope>NUCLEOTIDE SEQUENCE [LARGE SCALE GENOMIC DNA]</scope>
    <source>
        <strain evidence="8 9">SPU_B003</strain>
    </source>
</reference>
<evidence type="ECO:0000313" key="9">
    <source>
        <dbReference type="Proteomes" id="UP000242447"/>
    </source>
</evidence>
<dbReference type="RefSeq" id="WP_085785879.1">
    <property type="nucleotide sequence ID" value="NZ_CP019937.1"/>
</dbReference>
<dbReference type="STRING" id="92947.BVG79_00954"/>
<feature type="transmembrane region" description="Helical" evidence="6">
    <location>
        <begin position="48"/>
        <end position="71"/>
    </location>
</feature>
<dbReference type="InterPro" id="IPR051311">
    <property type="entry name" value="DedA_domain"/>
</dbReference>
<comment type="subcellular location">
    <subcellularLocation>
        <location evidence="1">Cell membrane</location>
        <topology evidence="1">Multi-pass membrane protein</topology>
    </subcellularLocation>
</comment>
<feature type="transmembrane region" description="Helical" evidence="6">
    <location>
        <begin position="138"/>
        <end position="163"/>
    </location>
</feature>
<evidence type="ECO:0000256" key="6">
    <source>
        <dbReference type="SAM" id="Phobius"/>
    </source>
</evidence>
<sequence>MFDALLGLMNAGGAFGLALIMFLENVFPPVPSEVIIPLAGFLAASGRMALWEVIVAGVAGSVLGALFWYWIGLAVGKDRVMAFVARWGFILTISEDEAERAFAWFQRYGAWAVFFARVLPGVRTLISIPAGMARMSMPLFLVTTTLGSAIWVSILAGAGLLLRENYDHISRYIDPLSYVVIGAIVGIYVWRLLRQLRSRPKG</sequence>
<dbReference type="PANTHER" id="PTHR42709">
    <property type="entry name" value="ALKALINE PHOSPHATASE LIKE PROTEIN"/>
    <property type="match status" value="1"/>
</dbReference>
<proteinExistence type="predicted"/>
<dbReference type="AlphaFoldDB" id="A0A1W6NYH6"/>
<evidence type="ECO:0000256" key="3">
    <source>
        <dbReference type="ARBA" id="ARBA00022692"/>
    </source>
</evidence>
<keyword evidence="5 6" id="KW-0472">Membrane</keyword>
<gene>
    <name evidence="8" type="ORF">BVG79_00954</name>
</gene>
<dbReference type="KEGG" id="kro:BVG79_00954"/>
<name>A0A1W6NYH6_9RHOB</name>
<keyword evidence="9" id="KW-1185">Reference proteome</keyword>
<feature type="transmembrane region" description="Helical" evidence="6">
    <location>
        <begin position="175"/>
        <end position="193"/>
    </location>
</feature>
<protein>
    <submittedName>
        <fullName evidence="8">Alkaline phosphatase-like protein</fullName>
    </submittedName>
</protein>
<feature type="transmembrane region" description="Helical" evidence="6">
    <location>
        <begin position="6"/>
        <end position="27"/>
    </location>
</feature>
<dbReference type="InterPro" id="IPR032816">
    <property type="entry name" value="VTT_dom"/>
</dbReference>
<dbReference type="Pfam" id="PF09335">
    <property type="entry name" value="VTT_dom"/>
    <property type="match status" value="1"/>
</dbReference>
<dbReference type="OrthoDB" id="9813426at2"/>
<dbReference type="GO" id="GO:0005886">
    <property type="term" value="C:plasma membrane"/>
    <property type="evidence" value="ECO:0007669"/>
    <property type="project" value="UniProtKB-SubCell"/>
</dbReference>
<evidence type="ECO:0000256" key="2">
    <source>
        <dbReference type="ARBA" id="ARBA00022475"/>
    </source>
</evidence>
<evidence type="ECO:0000256" key="1">
    <source>
        <dbReference type="ARBA" id="ARBA00004651"/>
    </source>
</evidence>
<organism evidence="8 9">
    <name type="scientific">Ketogulonicigenium robustum</name>
    <dbReference type="NCBI Taxonomy" id="92947"/>
    <lineage>
        <taxon>Bacteria</taxon>
        <taxon>Pseudomonadati</taxon>
        <taxon>Pseudomonadota</taxon>
        <taxon>Alphaproteobacteria</taxon>
        <taxon>Rhodobacterales</taxon>
        <taxon>Roseobacteraceae</taxon>
        <taxon>Ketogulonicigenium</taxon>
    </lineage>
</organism>
<dbReference type="EMBL" id="CP019937">
    <property type="protein sequence ID" value="ARO14306.1"/>
    <property type="molecule type" value="Genomic_DNA"/>
</dbReference>
<keyword evidence="4 6" id="KW-1133">Transmembrane helix</keyword>
<evidence type="ECO:0000313" key="8">
    <source>
        <dbReference type="EMBL" id="ARO14306.1"/>
    </source>
</evidence>
<evidence type="ECO:0000259" key="7">
    <source>
        <dbReference type="Pfam" id="PF09335"/>
    </source>
</evidence>
<keyword evidence="2" id="KW-1003">Cell membrane</keyword>
<dbReference type="PANTHER" id="PTHR42709:SF6">
    <property type="entry name" value="UNDECAPRENYL PHOSPHATE TRANSPORTER A"/>
    <property type="match status" value="1"/>
</dbReference>
<evidence type="ECO:0000256" key="4">
    <source>
        <dbReference type="ARBA" id="ARBA00022989"/>
    </source>
</evidence>
<accession>A0A1W6NYH6</accession>
<dbReference type="Proteomes" id="UP000242447">
    <property type="component" value="Chromosome"/>
</dbReference>
<keyword evidence="3 6" id="KW-0812">Transmembrane</keyword>
<evidence type="ECO:0000256" key="5">
    <source>
        <dbReference type="ARBA" id="ARBA00023136"/>
    </source>
</evidence>